<dbReference type="FunFam" id="1.10.3430.10:FF:000008">
    <property type="entry name" value="Ammonium transporter"/>
    <property type="match status" value="1"/>
</dbReference>
<evidence type="ECO:0000313" key="11">
    <source>
        <dbReference type="EMBL" id="GBG24012.1"/>
    </source>
</evidence>
<comment type="subcellular location">
    <subcellularLocation>
        <location evidence="1">Membrane</location>
        <topology evidence="1">Multi-pass membrane protein</topology>
    </subcellularLocation>
</comment>
<dbReference type="GO" id="GO:0097272">
    <property type="term" value="P:ammonium homeostasis"/>
    <property type="evidence" value="ECO:0007669"/>
    <property type="project" value="TreeGrafter"/>
</dbReference>
<organism evidence="11 12">
    <name type="scientific">Hondaea fermentalgiana</name>
    <dbReference type="NCBI Taxonomy" id="2315210"/>
    <lineage>
        <taxon>Eukaryota</taxon>
        <taxon>Sar</taxon>
        <taxon>Stramenopiles</taxon>
        <taxon>Bigyra</taxon>
        <taxon>Labyrinthulomycetes</taxon>
        <taxon>Thraustochytrida</taxon>
        <taxon>Thraustochytriidae</taxon>
        <taxon>Hondaea</taxon>
    </lineage>
</organism>
<evidence type="ECO:0000256" key="6">
    <source>
        <dbReference type="ARBA" id="ARBA00023136"/>
    </source>
</evidence>
<dbReference type="PANTHER" id="PTHR11730">
    <property type="entry name" value="AMMONIUM TRANSPORTER"/>
    <property type="match status" value="1"/>
</dbReference>
<keyword evidence="7" id="KW-0924">Ammonia transport</keyword>
<dbReference type="PANTHER" id="PTHR11730:SF58">
    <property type="entry name" value="AMMONIUM TRANSPORTER"/>
    <property type="match status" value="1"/>
</dbReference>
<evidence type="ECO:0000313" key="12">
    <source>
        <dbReference type="Proteomes" id="UP000241890"/>
    </source>
</evidence>
<dbReference type="InParanoid" id="A0A2R5FZ34"/>
<gene>
    <name evidence="11" type="ORF">FCC1311_002302</name>
</gene>
<feature type="transmembrane region" description="Helical" evidence="9">
    <location>
        <begin position="313"/>
        <end position="331"/>
    </location>
</feature>
<feature type="transmembrane region" description="Helical" evidence="9">
    <location>
        <begin position="167"/>
        <end position="190"/>
    </location>
</feature>
<evidence type="ECO:0000259" key="10">
    <source>
        <dbReference type="Pfam" id="PF00909"/>
    </source>
</evidence>
<comment type="caution">
    <text evidence="11">The sequence shown here is derived from an EMBL/GenBank/DDBJ whole genome shotgun (WGS) entry which is preliminary data.</text>
</comment>
<protein>
    <submittedName>
        <fullName evidence="11">Ammonium transporter</fullName>
    </submittedName>
</protein>
<reference evidence="11 12" key="1">
    <citation type="submission" date="2017-12" db="EMBL/GenBank/DDBJ databases">
        <title>Sequencing, de novo assembly and annotation of complete genome of a new Thraustochytrid species, strain FCC1311.</title>
        <authorList>
            <person name="Sedici K."/>
            <person name="Godart F."/>
            <person name="Aiese Cigliano R."/>
            <person name="Sanseverino W."/>
            <person name="Barakat M."/>
            <person name="Ortet P."/>
            <person name="Marechal E."/>
            <person name="Cagnac O."/>
            <person name="Amato A."/>
        </authorList>
    </citation>
    <scope>NUCLEOTIDE SEQUENCE [LARGE SCALE GENOMIC DNA]</scope>
</reference>
<feature type="transmembrane region" description="Helical" evidence="9">
    <location>
        <begin position="400"/>
        <end position="422"/>
    </location>
</feature>
<dbReference type="InterPro" id="IPR024041">
    <property type="entry name" value="NH4_transpt_AmtB-like_dom"/>
</dbReference>
<name>A0A2R5FZ34_9STRA</name>
<evidence type="ECO:0000256" key="7">
    <source>
        <dbReference type="ARBA" id="ARBA00023177"/>
    </source>
</evidence>
<feature type="transmembrane region" description="Helical" evidence="9">
    <location>
        <begin position="68"/>
        <end position="85"/>
    </location>
</feature>
<feature type="region of interest" description="Disordered" evidence="8">
    <location>
        <begin position="488"/>
        <end position="524"/>
    </location>
</feature>
<evidence type="ECO:0000256" key="5">
    <source>
        <dbReference type="ARBA" id="ARBA00022989"/>
    </source>
</evidence>
<dbReference type="EMBL" id="BEYU01000002">
    <property type="protein sequence ID" value="GBG24012.1"/>
    <property type="molecule type" value="Genomic_DNA"/>
</dbReference>
<dbReference type="InterPro" id="IPR029020">
    <property type="entry name" value="Ammonium/urea_transptr"/>
</dbReference>
<feature type="transmembrane region" description="Helical" evidence="9">
    <location>
        <begin position="132"/>
        <end position="155"/>
    </location>
</feature>
<evidence type="ECO:0000256" key="4">
    <source>
        <dbReference type="ARBA" id="ARBA00022692"/>
    </source>
</evidence>
<feature type="compositionally biased region" description="Polar residues" evidence="8">
    <location>
        <begin position="565"/>
        <end position="580"/>
    </location>
</feature>
<feature type="transmembrane region" description="Helical" evidence="9">
    <location>
        <begin position="105"/>
        <end position="125"/>
    </location>
</feature>
<sequence length="591" mass="63336">MTFGVLNTTSLEDEHTIYTELREPGDTAWLISCGTLVLTMQGGFALLESGSVRLNNTVNILVKNTFDLLLGGVAYWSLGWGLAYGKSWGGFIGTSDFFPDKDLDHTMWFFQLSFAATASTIDSGACAERMRLFVYFGLSFFMTLFTYPVVCHWVWHSEGWLYTMGYVDLAGVSVVHLLGGGSALVCSLMLGPRMGKLGYPIPEELECVKKQLELSHKVFAGEPVHVLFGSMLLFFGWFGFNAGSTLGLTNGGHVAAGRVVFTTMIGASFGGCVGSIVGYARSKILKPGTIACAVLAGLVAVTGGAHVMTGTEAAFSGALGSAFAILSIDVLQKLKIDDAVGVLPVHFVAAFVGNFCTGLFAHNTESFDVVIGVNEIDGSPLFNGGLTLEGPFYGGGFKLVAVQLLGSIVICAWSIFLTYAYLKLLLLSGVEIRVNPLEEMVGLDVIEHATDKFKQFKHMTDMQIMMARLNPSRAKTLSEHITSTILSQADGDMSKSNKQRGKGKGSRIAPTEQGEHRRVKRMHSKVQSTMVNLAKGDNVEALSFLSADLSNLKDEDDDEAILRSTVLSESGDPTTTSGNTVDVLASGDSSG</sequence>
<dbReference type="Proteomes" id="UP000241890">
    <property type="component" value="Unassembled WGS sequence"/>
</dbReference>
<evidence type="ECO:0000256" key="1">
    <source>
        <dbReference type="ARBA" id="ARBA00004141"/>
    </source>
</evidence>
<dbReference type="GO" id="GO:0005886">
    <property type="term" value="C:plasma membrane"/>
    <property type="evidence" value="ECO:0007669"/>
    <property type="project" value="TreeGrafter"/>
</dbReference>
<feature type="transmembrane region" description="Helical" evidence="9">
    <location>
        <begin position="28"/>
        <end position="47"/>
    </location>
</feature>
<feature type="transmembrane region" description="Helical" evidence="9">
    <location>
        <begin position="343"/>
        <end position="361"/>
    </location>
</feature>
<dbReference type="AlphaFoldDB" id="A0A2R5FZ34"/>
<feature type="transmembrane region" description="Helical" evidence="9">
    <location>
        <begin position="260"/>
        <end position="280"/>
    </location>
</feature>
<feature type="region of interest" description="Disordered" evidence="8">
    <location>
        <begin position="565"/>
        <end position="591"/>
    </location>
</feature>
<evidence type="ECO:0000256" key="9">
    <source>
        <dbReference type="SAM" id="Phobius"/>
    </source>
</evidence>
<proteinExistence type="inferred from homology"/>
<feature type="transmembrane region" description="Helical" evidence="9">
    <location>
        <begin position="287"/>
        <end position="307"/>
    </location>
</feature>
<evidence type="ECO:0000256" key="3">
    <source>
        <dbReference type="ARBA" id="ARBA00022448"/>
    </source>
</evidence>
<dbReference type="GO" id="GO:0008519">
    <property type="term" value="F:ammonium channel activity"/>
    <property type="evidence" value="ECO:0007669"/>
    <property type="project" value="InterPro"/>
</dbReference>
<keyword evidence="4 9" id="KW-0812">Transmembrane</keyword>
<keyword evidence="5 9" id="KW-1133">Transmembrane helix</keyword>
<dbReference type="Pfam" id="PF00909">
    <property type="entry name" value="Ammonium_transp"/>
    <property type="match status" value="1"/>
</dbReference>
<keyword evidence="6 9" id="KW-0472">Membrane</keyword>
<evidence type="ECO:0000256" key="2">
    <source>
        <dbReference type="ARBA" id="ARBA00005887"/>
    </source>
</evidence>
<dbReference type="Gene3D" id="1.10.3430.10">
    <property type="entry name" value="Ammonium transporter AmtB like domains"/>
    <property type="match status" value="1"/>
</dbReference>
<keyword evidence="3" id="KW-0813">Transport</keyword>
<keyword evidence="12" id="KW-1185">Reference proteome</keyword>
<feature type="domain" description="Ammonium transporter AmtB-like" evidence="10">
    <location>
        <begin position="28"/>
        <end position="451"/>
    </location>
</feature>
<accession>A0A2R5FZ34</accession>
<feature type="transmembrane region" description="Helical" evidence="9">
    <location>
        <begin position="219"/>
        <end position="240"/>
    </location>
</feature>
<evidence type="ECO:0000256" key="8">
    <source>
        <dbReference type="SAM" id="MobiDB-lite"/>
    </source>
</evidence>
<dbReference type="OrthoDB" id="534912at2759"/>
<comment type="similarity">
    <text evidence="2">Belongs to the ammonia transporter channel (TC 1.A.11.2) family.</text>
</comment>
<dbReference type="SUPFAM" id="SSF111352">
    <property type="entry name" value="Ammonium transporter"/>
    <property type="match status" value="1"/>
</dbReference>